<reference evidence="1 2" key="1">
    <citation type="journal article" date="2022" name="Hortic Res">
        <title>A haplotype resolved chromosomal level avocado genome allows analysis of novel avocado genes.</title>
        <authorList>
            <person name="Nath O."/>
            <person name="Fletcher S.J."/>
            <person name="Hayward A."/>
            <person name="Shaw L.M."/>
            <person name="Masouleh A.K."/>
            <person name="Furtado A."/>
            <person name="Henry R.J."/>
            <person name="Mitter N."/>
        </authorList>
    </citation>
    <scope>NUCLEOTIDE SEQUENCE [LARGE SCALE GENOMIC DNA]</scope>
    <source>
        <strain evidence="2">cv. Hass</strain>
    </source>
</reference>
<comment type="caution">
    <text evidence="1">The sequence shown here is derived from an EMBL/GenBank/DDBJ whole genome shotgun (WGS) entry which is preliminary data.</text>
</comment>
<name>A0ACC2KEK9_PERAE</name>
<keyword evidence="2" id="KW-1185">Reference proteome</keyword>
<dbReference type="Proteomes" id="UP001234297">
    <property type="component" value="Chromosome 9"/>
</dbReference>
<evidence type="ECO:0000313" key="2">
    <source>
        <dbReference type="Proteomes" id="UP001234297"/>
    </source>
</evidence>
<organism evidence="1 2">
    <name type="scientific">Persea americana</name>
    <name type="common">Avocado</name>
    <dbReference type="NCBI Taxonomy" id="3435"/>
    <lineage>
        <taxon>Eukaryota</taxon>
        <taxon>Viridiplantae</taxon>
        <taxon>Streptophyta</taxon>
        <taxon>Embryophyta</taxon>
        <taxon>Tracheophyta</taxon>
        <taxon>Spermatophyta</taxon>
        <taxon>Magnoliopsida</taxon>
        <taxon>Magnoliidae</taxon>
        <taxon>Laurales</taxon>
        <taxon>Lauraceae</taxon>
        <taxon>Persea</taxon>
    </lineage>
</organism>
<evidence type="ECO:0000313" key="1">
    <source>
        <dbReference type="EMBL" id="KAJ8619503.1"/>
    </source>
</evidence>
<gene>
    <name evidence="1" type="ORF">MRB53_028032</name>
</gene>
<accession>A0ACC2KEK9</accession>
<proteinExistence type="predicted"/>
<dbReference type="EMBL" id="CM056817">
    <property type="protein sequence ID" value="KAJ8619503.1"/>
    <property type="molecule type" value="Genomic_DNA"/>
</dbReference>
<sequence>MGEKRKKRKEGEGRRRRAGGWWCRGRRGRGGKERRREGGWRCRWRWVLRGHVGNDAGGENNDGAGQTVMQGGDRGESVPGGGLMEMRGAATVCVWELLRESGREMKMEDCGKGSRGVLR</sequence>
<protein>
    <submittedName>
        <fullName evidence="1">Uncharacterized protein</fullName>
    </submittedName>
</protein>